<dbReference type="Pfam" id="PF00326">
    <property type="entry name" value="Peptidase_S9"/>
    <property type="match status" value="1"/>
</dbReference>
<dbReference type="Gene3D" id="2.120.10.30">
    <property type="entry name" value="TolB, C-terminal domain"/>
    <property type="match status" value="1"/>
</dbReference>
<evidence type="ECO:0000259" key="1">
    <source>
        <dbReference type="Pfam" id="PF00326"/>
    </source>
</evidence>
<dbReference type="Gene3D" id="3.40.50.1820">
    <property type="entry name" value="alpha/beta hydrolase"/>
    <property type="match status" value="1"/>
</dbReference>
<sequence>MVIESPITAADVARVDDRPSWADIVPAPGGEEVWWDEPRPAEGGRRCVVRRTPDGRVGDVLPPGWNARNRVIEYGGRSWRALPGGGLVFTNWDDQRLYRLDPGGEPVPLTPEGPSRYADLIVHGDEVWCVRETEDRRDLVAVPLGGGPVRVVATAQHFLFNPRVSPGGRQIAWIGYDHPNMPWDGTFLCVAPLRDDGTAGTYRVVAGGHEEAVAQFEWRDDDALYAVTDPTGWWNIHLVPLDGGEPRNLTPMPQEFGDAAWKLGYRWFTLAGDKIVATYGTADGKRLGVLDPQTGEMTDVAEEYTYWAPTISASPDGARVVGVAATPYKPFEVVRVDLESGACEVLSPAKELPDPEVLPAPLPMVFDGVHAHVYPPRGARDGVPSPYVMFVHGGPTGVSPLVFDLEIAYFTSRGIGVAEVNYGGSTGYGREYRERLRHNWGVVDVRDSETVARGLIGAGLADPGRVAIRGGSAGGWTSVAALVHSDVFRGCVAHYAITDPEGWARETHDFESRYLDGLIGPLPETRQRYLDRSPTLHAAQASGPALMMHGLEDAIVDPGQAERFVAALQEHGGRWAYLTFPGEQHGWRREETIVAALEAELAFYGLIFGFPTPEVPPLTLKGPK</sequence>
<dbReference type="InterPro" id="IPR001375">
    <property type="entry name" value="Peptidase_S9_cat"/>
</dbReference>
<name>A0A367FSI3_9ACTN</name>
<dbReference type="PANTHER" id="PTHR43056:SF5">
    <property type="entry name" value="PEPTIDASE S9 PROLYL OLIGOPEPTIDASE CATALYTIC DOMAIN-CONTAINING PROTEIN"/>
    <property type="match status" value="1"/>
</dbReference>
<protein>
    <submittedName>
        <fullName evidence="2">S9 family peptidase</fullName>
    </submittedName>
</protein>
<reference evidence="2 3" key="1">
    <citation type="submission" date="2018-06" db="EMBL/GenBank/DDBJ databases">
        <title>Sphaerisporangium craniellae sp. nov., isolated from a marine sponge in the South China Sea.</title>
        <authorList>
            <person name="Li L."/>
        </authorList>
    </citation>
    <scope>NUCLEOTIDE SEQUENCE [LARGE SCALE GENOMIC DNA]</scope>
    <source>
        <strain evidence="2 3">CCTCC AA 208026</strain>
    </source>
</reference>
<dbReference type="OrthoDB" id="128799at2"/>
<dbReference type="GO" id="GO:0006508">
    <property type="term" value="P:proteolysis"/>
    <property type="evidence" value="ECO:0007669"/>
    <property type="project" value="InterPro"/>
</dbReference>
<dbReference type="InterPro" id="IPR029058">
    <property type="entry name" value="AB_hydrolase_fold"/>
</dbReference>
<dbReference type="InterPro" id="IPR050585">
    <property type="entry name" value="Xaa-Pro_dipeptidyl-ppase/CocE"/>
</dbReference>
<organism evidence="2 3">
    <name type="scientific">Sphaerisporangium album</name>
    <dbReference type="NCBI Taxonomy" id="509200"/>
    <lineage>
        <taxon>Bacteria</taxon>
        <taxon>Bacillati</taxon>
        <taxon>Actinomycetota</taxon>
        <taxon>Actinomycetes</taxon>
        <taxon>Streptosporangiales</taxon>
        <taxon>Streptosporangiaceae</taxon>
        <taxon>Sphaerisporangium</taxon>
    </lineage>
</organism>
<dbReference type="InterPro" id="IPR011042">
    <property type="entry name" value="6-blade_b-propeller_TolB-like"/>
</dbReference>
<comment type="caution">
    <text evidence="2">The sequence shown here is derived from an EMBL/GenBank/DDBJ whole genome shotgun (WGS) entry which is preliminary data.</text>
</comment>
<proteinExistence type="predicted"/>
<feature type="domain" description="Peptidase S9 prolyl oligopeptidase catalytic" evidence="1">
    <location>
        <begin position="403"/>
        <end position="605"/>
    </location>
</feature>
<dbReference type="GO" id="GO:0008236">
    <property type="term" value="F:serine-type peptidase activity"/>
    <property type="evidence" value="ECO:0007669"/>
    <property type="project" value="InterPro"/>
</dbReference>
<evidence type="ECO:0000313" key="3">
    <source>
        <dbReference type="Proteomes" id="UP000253094"/>
    </source>
</evidence>
<accession>A0A367FSI3</accession>
<gene>
    <name evidence="2" type="ORF">DQ384_01755</name>
</gene>
<dbReference type="SUPFAM" id="SSF82171">
    <property type="entry name" value="DPP6 N-terminal domain-like"/>
    <property type="match status" value="1"/>
</dbReference>
<dbReference type="Proteomes" id="UP000253094">
    <property type="component" value="Unassembled WGS sequence"/>
</dbReference>
<dbReference type="SUPFAM" id="SSF53474">
    <property type="entry name" value="alpha/beta-Hydrolases"/>
    <property type="match status" value="1"/>
</dbReference>
<evidence type="ECO:0000313" key="2">
    <source>
        <dbReference type="EMBL" id="RCG33376.1"/>
    </source>
</evidence>
<dbReference type="EMBL" id="QOIL01000001">
    <property type="protein sequence ID" value="RCG33376.1"/>
    <property type="molecule type" value="Genomic_DNA"/>
</dbReference>
<dbReference type="PANTHER" id="PTHR43056">
    <property type="entry name" value="PEPTIDASE S9 PROLYL OLIGOPEPTIDASE"/>
    <property type="match status" value="1"/>
</dbReference>
<keyword evidence="3" id="KW-1185">Reference proteome</keyword>
<dbReference type="AlphaFoldDB" id="A0A367FSI3"/>